<dbReference type="InterPro" id="IPR002716">
    <property type="entry name" value="PIN_dom"/>
</dbReference>
<dbReference type="EMBL" id="BPRA01000016">
    <property type="protein sequence ID" value="GJE57036.1"/>
    <property type="molecule type" value="Genomic_DNA"/>
</dbReference>
<reference evidence="2" key="2">
    <citation type="submission" date="2021-08" db="EMBL/GenBank/DDBJ databases">
        <authorList>
            <person name="Tani A."/>
            <person name="Ola A."/>
            <person name="Ogura Y."/>
            <person name="Katsura K."/>
            <person name="Hayashi T."/>
        </authorList>
    </citation>
    <scope>NUCLEOTIDE SEQUENCE</scope>
    <source>
        <strain evidence="2">DSM 23674</strain>
    </source>
</reference>
<gene>
    <name evidence="2" type="ORF">EKPJFOCH_3546</name>
</gene>
<reference evidence="2" key="1">
    <citation type="journal article" date="2021" name="Front. Microbiol.">
        <title>Comprehensive Comparative Genomics and Phenotyping of Methylobacterium Species.</title>
        <authorList>
            <person name="Alessa O."/>
            <person name="Ogura Y."/>
            <person name="Fujitani Y."/>
            <person name="Takami H."/>
            <person name="Hayashi T."/>
            <person name="Sahin N."/>
            <person name="Tani A."/>
        </authorList>
    </citation>
    <scope>NUCLEOTIDE SEQUENCE</scope>
    <source>
        <strain evidence="2">DSM 23674</strain>
    </source>
</reference>
<feature type="domain" description="PIN" evidence="1">
    <location>
        <begin position="4"/>
        <end position="126"/>
    </location>
</feature>
<dbReference type="RefSeq" id="WP_238232517.1">
    <property type="nucleotide sequence ID" value="NZ_BPRA01000016.1"/>
</dbReference>
<dbReference type="Pfam" id="PF01850">
    <property type="entry name" value="PIN"/>
    <property type="match status" value="1"/>
</dbReference>
<accession>A0ABQ4TQZ6</accession>
<dbReference type="SUPFAM" id="SSF88723">
    <property type="entry name" value="PIN domain-like"/>
    <property type="match status" value="1"/>
</dbReference>
<comment type="caution">
    <text evidence="2">The sequence shown here is derived from an EMBL/GenBank/DDBJ whole genome shotgun (WGS) entry which is preliminary data.</text>
</comment>
<evidence type="ECO:0000313" key="2">
    <source>
        <dbReference type="EMBL" id="GJE57036.1"/>
    </source>
</evidence>
<dbReference type="Gene3D" id="3.40.50.1010">
    <property type="entry name" value="5'-nuclease"/>
    <property type="match status" value="1"/>
</dbReference>
<organism evidence="2 3">
    <name type="scientific">Methylobacterium thuringiense</name>
    <dbReference type="NCBI Taxonomy" id="1003091"/>
    <lineage>
        <taxon>Bacteria</taxon>
        <taxon>Pseudomonadati</taxon>
        <taxon>Pseudomonadota</taxon>
        <taxon>Alphaproteobacteria</taxon>
        <taxon>Hyphomicrobiales</taxon>
        <taxon>Methylobacteriaceae</taxon>
        <taxon>Methylobacterium</taxon>
    </lineage>
</organism>
<evidence type="ECO:0000313" key="3">
    <source>
        <dbReference type="Proteomes" id="UP001055101"/>
    </source>
</evidence>
<sequence length="138" mass="15244">MIGLDTNVLLRWLVDESVWPDDAPEQTALVAETLGRRDARFFVDVVVLAETVWVLAQPLRQRKPMLVTVIDRLLNASNIVVDQRDAAVKALAEWATGKGDFADHFIGAINRAAGCTTTLTFDRKAAYADGFTCLSREP</sequence>
<evidence type="ECO:0000259" key="1">
    <source>
        <dbReference type="Pfam" id="PF01850"/>
    </source>
</evidence>
<protein>
    <recommendedName>
        <fullName evidence="1">PIN domain-containing protein</fullName>
    </recommendedName>
</protein>
<proteinExistence type="predicted"/>
<dbReference type="InterPro" id="IPR029060">
    <property type="entry name" value="PIN-like_dom_sf"/>
</dbReference>
<keyword evidence="3" id="KW-1185">Reference proteome</keyword>
<dbReference type="CDD" id="cd18683">
    <property type="entry name" value="PIN_VapC-like"/>
    <property type="match status" value="1"/>
</dbReference>
<dbReference type="Proteomes" id="UP001055101">
    <property type="component" value="Unassembled WGS sequence"/>
</dbReference>
<name>A0ABQ4TQZ6_9HYPH</name>